<organism evidence="1 2">
    <name type="scientific">Kitasatospora setae (strain ATCC 33774 / DSM 43861 / JCM 3304 / KCC A-0304 / NBRC 14216 / KM-6054)</name>
    <name type="common">Streptomyces setae</name>
    <dbReference type="NCBI Taxonomy" id="452652"/>
    <lineage>
        <taxon>Bacteria</taxon>
        <taxon>Bacillati</taxon>
        <taxon>Actinomycetota</taxon>
        <taxon>Actinomycetes</taxon>
        <taxon>Kitasatosporales</taxon>
        <taxon>Streptomycetaceae</taxon>
        <taxon>Kitasatospora</taxon>
    </lineage>
</organism>
<dbReference type="STRING" id="452652.KSE_52140"/>
<evidence type="ECO:0000313" key="1">
    <source>
        <dbReference type="EMBL" id="BAJ30990.1"/>
    </source>
</evidence>
<sequence>MDILLRITFASGCRSVDLELARCWLVEQLHFLAALAVIGHADAIQPTSTFRVAALDYANAE</sequence>
<dbReference type="HOGENOM" id="CLU_2916468_0_0_11"/>
<proteinExistence type="predicted"/>
<dbReference type="AlphaFoldDB" id="E4NHL0"/>
<reference evidence="1 2" key="1">
    <citation type="journal article" date="2010" name="DNA Res.">
        <title>Genome sequence of Kitasatospora setae NBRC 14216T: an evolutionary snapshot of the family Streptomycetaceae.</title>
        <authorList>
            <person name="Ichikawa N."/>
            <person name="Oguchi A."/>
            <person name="Ikeda H."/>
            <person name="Ishikawa J."/>
            <person name="Kitani S."/>
            <person name="Watanabe Y."/>
            <person name="Nakamura S."/>
            <person name="Katano Y."/>
            <person name="Kishi E."/>
            <person name="Sasagawa M."/>
            <person name="Ankai A."/>
            <person name="Fukui S."/>
            <person name="Hashimoto Y."/>
            <person name="Kamata S."/>
            <person name="Otoguro M."/>
            <person name="Tanikawa S."/>
            <person name="Nihira T."/>
            <person name="Horinouchi S."/>
            <person name="Ohnishi Y."/>
            <person name="Hayakawa M."/>
            <person name="Kuzuyama T."/>
            <person name="Arisawa A."/>
            <person name="Nomoto F."/>
            <person name="Miura H."/>
            <person name="Takahashi Y."/>
            <person name="Fujita N."/>
        </authorList>
    </citation>
    <scope>NUCLEOTIDE SEQUENCE [LARGE SCALE GENOMIC DNA]</scope>
    <source>
        <strain evidence="2">ATCC 33774 / DSM 43861 / JCM 3304 / KCC A-0304 / NBRC 14216 / KM-6054</strain>
    </source>
</reference>
<dbReference type="Proteomes" id="UP000007076">
    <property type="component" value="Chromosome"/>
</dbReference>
<accession>E4NHL0</accession>
<dbReference type="EMBL" id="AP010968">
    <property type="protein sequence ID" value="BAJ30990.1"/>
    <property type="molecule type" value="Genomic_DNA"/>
</dbReference>
<dbReference type="RefSeq" id="WP_014138288.1">
    <property type="nucleotide sequence ID" value="NC_016109.1"/>
</dbReference>
<protein>
    <submittedName>
        <fullName evidence="1">Uncharacterized protein</fullName>
    </submittedName>
</protein>
<dbReference type="PATRIC" id="fig|452652.3.peg.5209"/>
<keyword evidence="2" id="KW-1185">Reference proteome</keyword>
<evidence type="ECO:0000313" key="2">
    <source>
        <dbReference type="Proteomes" id="UP000007076"/>
    </source>
</evidence>
<gene>
    <name evidence="1" type="ordered locus">KSE_52140</name>
</gene>
<name>E4NHL0_KITSK</name>
<dbReference type="KEGG" id="ksk:KSE_52140"/>